<dbReference type="EMBL" id="CADCWB010000078">
    <property type="protein sequence ID" value="CAA9512899.1"/>
    <property type="molecule type" value="Genomic_DNA"/>
</dbReference>
<sequence>MSNRDQNRRDNDALQSSENDAALSDDARAFGAGGQQSSGPLTSNQDAPNRDPERDPTLPETATAGGDQS</sequence>
<organism evidence="2">
    <name type="scientific">uncultured Sphingomonas sp</name>
    <dbReference type="NCBI Taxonomy" id="158754"/>
    <lineage>
        <taxon>Bacteria</taxon>
        <taxon>Pseudomonadati</taxon>
        <taxon>Pseudomonadota</taxon>
        <taxon>Alphaproteobacteria</taxon>
        <taxon>Sphingomonadales</taxon>
        <taxon>Sphingomonadaceae</taxon>
        <taxon>Sphingomonas</taxon>
        <taxon>environmental samples</taxon>
    </lineage>
</organism>
<evidence type="ECO:0000256" key="1">
    <source>
        <dbReference type="SAM" id="MobiDB-lite"/>
    </source>
</evidence>
<feature type="compositionally biased region" description="Polar residues" evidence="1">
    <location>
        <begin position="37"/>
        <end position="47"/>
    </location>
</feature>
<dbReference type="AlphaFoldDB" id="A0A6J4T3F3"/>
<accession>A0A6J4T3F3</accession>
<protein>
    <submittedName>
        <fullName evidence="2">Uncharacterized protein</fullName>
    </submittedName>
</protein>
<evidence type="ECO:0000313" key="2">
    <source>
        <dbReference type="EMBL" id="CAA9512899.1"/>
    </source>
</evidence>
<gene>
    <name evidence="2" type="ORF">AVDCRST_MAG62-637</name>
</gene>
<proteinExistence type="predicted"/>
<feature type="region of interest" description="Disordered" evidence="1">
    <location>
        <begin position="1"/>
        <end position="69"/>
    </location>
</feature>
<feature type="compositionally biased region" description="Basic and acidic residues" evidence="1">
    <location>
        <begin position="1"/>
        <end position="12"/>
    </location>
</feature>
<name>A0A6J4T3F3_9SPHN</name>
<reference evidence="2" key="1">
    <citation type="submission" date="2020-02" db="EMBL/GenBank/DDBJ databases">
        <authorList>
            <person name="Meier V. D."/>
        </authorList>
    </citation>
    <scope>NUCLEOTIDE SEQUENCE</scope>
    <source>
        <strain evidence="2">AVDCRST_MAG62</strain>
    </source>
</reference>
<feature type="compositionally biased region" description="Basic and acidic residues" evidence="1">
    <location>
        <begin position="48"/>
        <end position="57"/>
    </location>
</feature>